<dbReference type="AlphaFoldDB" id="A0A177JJM1"/>
<accession>A0A177JJM1</accession>
<proteinExistence type="predicted"/>
<keyword evidence="1" id="KW-0614">Plasmid</keyword>
<geneLocation type="plasmid" evidence="1">
    <name>pF1</name>
</geneLocation>
<evidence type="ECO:0000313" key="4">
    <source>
        <dbReference type="Proteomes" id="UP000280708"/>
    </source>
</evidence>
<evidence type="ECO:0000313" key="2">
    <source>
        <dbReference type="EMBL" id="OAH40976.1"/>
    </source>
</evidence>
<geneLocation type="plasmid" evidence="4">
    <name>pf1</name>
</geneLocation>
<reference evidence="2 3" key="1">
    <citation type="submission" date="2016-02" db="EMBL/GenBank/DDBJ databases">
        <authorList>
            <person name="Wen L."/>
            <person name="He K."/>
            <person name="Yang H."/>
        </authorList>
    </citation>
    <scope>NUCLEOTIDE SEQUENCE [LARGE SCALE GENOMIC DNA]</scope>
    <source>
        <strain evidence="2 3">CD09_2</strain>
    </source>
</reference>
<name>A0A177JJM1_SPHYA</name>
<dbReference type="OrthoDB" id="7460705at2"/>
<dbReference type="Proteomes" id="UP000280708">
    <property type="component" value="Plasmid pF1"/>
</dbReference>
<protein>
    <submittedName>
        <fullName evidence="2">Uncharacterized protein</fullName>
    </submittedName>
</protein>
<organism evidence="2 3">
    <name type="scientific">Sphingobium yanoikuyae</name>
    <name type="common">Sphingomonas yanoikuyae</name>
    <dbReference type="NCBI Taxonomy" id="13690"/>
    <lineage>
        <taxon>Bacteria</taxon>
        <taxon>Pseudomonadati</taxon>
        <taxon>Pseudomonadota</taxon>
        <taxon>Alphaproteobacteria</taxon>
        <taxon>Sphingomonadales</taxon>
        <taxon>Sphingomonadaceae</taxon>
        <taxon>Sphingobium</taxon>
    </lineage>
</organism>
<dbReference type="EMBL" id="LSTR01000062">
    <property type="protein sequence ID" value="OAH40976.1"/>
    <property type="molecule type" value="Genomic_DNA"/>
</dbReference>
<evidence type="ECO:0000313" key="1">
    <source>
        <dbReference type="EMBL" id="AYO75476.1"/>
    </source>
</evidence>
<dbReference type="Proteomes" id="UP000077262">
    <property type="component" value="Unassembled WGS sequence"/>
</dbReference>
<reference evidence="1 4" key="2">
    <citation type="submission" date="2018-10" db="EMBL/GenBank/DDBJ databases">
        <title>Characterization and genome analysis of a novel bacterium Sphingobium yanoikuyae SJTF8 capable of degrading PAHs.</title>
        <authorList>
            <person name="Yin C."/>
            <person name="Xiong W."/>
            <person name="Liang R."/>
        </authorList>
    </citation>
    <scope>NUCLEOTIDE SEQUENCE [LARGE SCALE GENOMIC DNA]</scope>
    <source>
        <strain evidence="1 4">SJTF8</strain>
        <plasmid evidence="1">pF1</plasmid>
        <plasmid evidence="4">pf1</plasmid>
    </source>
</reference>
<evidence type="ECO:0000313" key="3">
    <source>
        <dbReference type="Proteomes" id="UP000077262"/>
    </source>
</evidence>
<dbReference type="EMBL" id="CP033227">
    <property type="protein sequence ID" value="AYO75476.1"/>
    <property type="molecule type" value="Genomic_DNA"/>
</dbReference>
<gene>
    <name evidence="2" type="ORF">AX777_22650</name>
    <name evidence="1" type="ORF">EBF16_00205</name>
</gene>
<sequence length="410" mass="45080">MTDLAPTVVELVACPVRPEPEGRLPEMPFRQNAWTPQEVATLETGFRADIPLAEIAAALGRGLAGVRDKVATLGLRRHSQRPWTPDEDNWLSRHYGSRATADVAADLGRACSAVYARAGVLGLTEGNPPRWTSWEDAQLRAGYAAAVPIAQIAILIGRPLSGTASRANSLGLRHPAKPPDWTEAEAMLTLSLAEEGHRYGHIASLLVEAGYCERSKIAIKAILQRLGYGRGWGRSWTPEEDALLTLAYREGKSLTPLLTRLGRTRYSIRWRSEYLGLRGTHAMRDGFRGGPVWSDDDIATLRALYGKIPMTELATRMGRTKASLFTRANNLGLVHGYQKPWTDDERHALKRAYNNGVAFADVVTALGRNHAAVHKYAQKMGLLFGRRPRCTPPPTLDQILAMEDIAGDKP</sequence>
<dbReference type="RefSeq" id="WP_063976904.1">
    <property type="nucleotide sequence ID" value="NZ_CALUBW010000275.1"/>
</dbReference>